<protein>
    <submittedName>
        <fullName evidence="1">Uncharacterized protein</fullName>
    </submittedName>
</protein>
<gene>
    <name evidence="1" type="ORF">S2091_3350</name>
</gene>
<comment type="caution">
    <text evidence="1">The sequence shown here is derived from an EMBL/GenBank/DDBJ whole genome shotgun (WGS) entry which is preliminary data.</text>
</comment>
<name>A0A2S9GWD5_9BURK</name>
<organism evidence="1 2">
    <name type="scientific">Solimicrobium silvestre</name>
    <dbReference type="NCBI Taxonomy" id="2099400"/>
    <lineage>
        <taxon>Bacteria</taxon>
        <taxon>Pseudomonadati</taxon>
        <taxon>Pseudomonadota</taxon>
        <taxon>Betaproteobacteria</taxon>
        <taxon>Burkholderiales</taxon>
        <taxon>Oxalobacteraceae</taxon>
        <taxon>Solimicrobium</taxon>
    </lineage>
</organism>
<dbReference type="AlphaFoldDB" id="A0A2S9GWD5"/>
<dbReference type="RefSeq" id="WP_105533097.1">
    <property type="nucleotide sequence ID" value="NZ_PUGF01000017.1"/>
</dbReference>
<proteinExistence type="predicted"/>
<sequence length="200" mass="22648">MKTSIKEQIKASLKASRKQVFLRADFTHFGEYRQVTRALSSLASEGLINRVGYGIYCRKMGSDSQTNQIVGKIKSRLGKRVNRLIQLGEISIRLGQPQPPNAQVSLDAFKLRLAQEIIRQVEFSDIREKSLANLSRWKLNGVWSSAYDEWEQLMKSGSEAKIMAIMIGQDEDANRLRQSAPYTGLLDQQTVERVREATTA</sequence>
<dbReference type="OrthoDB" id="573467at2"/>
<reference evidence="1 2" key="1">
    <citation type="submission" date="2018-02" db="EMBL/GenBank/DDBJ databases">
        <title>Solimicrobium silvestre gen. nov., sp. nov., isolated from alpine forest soil.</title>
        <authorList>
            <person name="Margesin R."/>
            <person name="Albuquerque L."/>
            <person name="Zhang D.-C."/>
            <person name="Froufe H.J.C."/>
            <person name="Severino R."/>
            <person name="Roxo I."/>
            <person name="Egas C."/>
            <person name="Da Costa M.S."/>
        </authorList>
    </citation>
    <scope>NUCLEOTIDE SEQUENCE [LARGE SCALE GENOMIC DNA]</scope>
    <source>
        <strain evidence="1 2">S20-91</strain>
    </source>
</reference>
<dbReference type="Proteomes" id="UP000237839">
    <property type="component" value="Unassembled WGS sequence"/>
</dbReference>
<dbReference type="EMBL" id="PUGF01000017">
    <property type="protein sequence ID" value="PRC92008.1"/>
    <property type="molecule type" value="Genomic_DNA"/>
</dbReference>
<evidence type="ECO:0000313" key="1">
    <source>
        <dbReference type="EMBL" id="PRC92008.1"/>
    </source>
</evidence>
<accession>A0A2S9GWD5</accession>
<keyword evidence="2" id="KW-1185">Reference proteome</keyword>
<evidence type="ECO:0000313" key="2">
    <source>
        <dbReference type="Proteomes" id="UP000237839"/>
    </source>
</evidence>